<accession>A0A3M7RRX7</accession>
<dbReference type="AlphaFoldDB" id="A0A3M7RRX7"/>
<comment type="caution">
    <text evidence="2">The sequence shown here is derived from an EMBL/GenBank/DDBJ whole genome shotgun (WGS) entry which is preliminary data.</text>
</comment>
<dbReference type="Proteomes" id="UP000276133">
    <property type="component" value="Unassembled WGS sequence"/>
</dbReference>
<organism evidence="2 3">
    <name type="scientific">Brachionus plicatilis</name>
    <name type="common">Marine rotifer</name>
    <name type="synonym">Brachionus muelleri</name>
    <dbReference type="NCBI Taxonomy" id="10195"/>
    <lineage>
        <taxon>Eukaryota</taxon>
        <taxon>Metazoa</taxon>
        <taxon>Spiralia</taxon>
        <taxon>Gnathifera</taxon>
        <taxon>Rotifera</taxon>
        <taxon>Eurotatoria</taxon>
        <taxon>Monogononta</taxon>
        <taxon>Pseudotrocha</taxon>
        <taxon>Ploima</taxon>
        <taxon>Brachionidae</taxon>
        <taxon>Brachionus</taxon>
    </lineage>
</organism>
<sequence length="61" mass="7035">MGYITISLKLFSSKSFMFYFLDALSFSEIINFLLSSEKSKGKTFMNILEIVSKAKRDILKN</sequence>
<evidence type="ECO:0000313" key="3">
    <source>
        <dbReference type="Proteomes" id="UP000276133"/>
    </source>
</evidence>
<protein>
    <submittedName>
        <fullName evidence="2">Uncharacterized protein</fullName>
    </submittedName>
</protein>
<proteinExistence type="predicted"/>
<evidence type="ECO:0000256" key="1">
    <source>
        <dbReference type="SAM" id="Phobius"/>
    </source>
</evidence>
<keyword evidence="1" id="KW-1133">Transmembrane helix</keyword>
<name>A0A3M7RRX7_BRAPC</name>
<keyword evidence="1" id="KW-0472">Membrane</keyword>
<reference evidence="2 3" key="1">
    <citation type="journal article" date="2018" name="Sci. Rep.">
        <title>Genomic signatures of local adaptation to the degree of environmental predictability in rotifers.</title>
        <authorList>
            <person name="Franch-Gras L."/>
            <person name="Hahn C."/>
            <person name="Garcia-Roger E.M."/>
            <person name="Carmona M.J."/>
            <person name="Serra M."/>
            <person name="Gomez A."/>
        </authorList>
    </citation>
    <scope>NUCLEOTIDE SEQUENCE [LARGE SCALE GENOMIC DNA]</scope>
    <source>
        <strain evidence="2">HYR1</strain>
    </source>
</reference>
<dbReference type="EMBL" id="REGN01002758">
    <property type="protein sequence ID" value="RNA26333.1"/>
    <property type="molecule type" value="Genomic_DNA"/>
</dbReference>
<evidence type="ECO:0000313" key="2">
    <source>
        <dbReference type="EMBL" id="RNA26333.1"/>
    </source>
</evidence>
<gene>
    <name evidence="2" type="ORF">BpHYR1_040893</name>
</gene>
<keyword evidence="3" id="KW-1185">Reference proteome</keyword>
<feature type="transmembrane region" description="Helical" evidence="1">
    <location>
        <begin position="16"/>
        <end position="34"/>
    </location>
</feature>
<keyword evidence="1" id="KW-0812">Transmembrane</keyword>